<dbReference type="Pfam" id="PF18962">
    <property type="entry name" value="Por_Secre_tail"/>
    <property type="match status" value="1"/>
</dbReference>
<evidence type="ECO:0000313" key="5">
    <source>
        <dbReference type="Proteomes" id="UP000184396"/>
    </source>
</evidence>
<dbReference type="Gene3D" id="3.40.390.10">
    <property type="entry name" value="Collagenase (Catalytic Domain)"/>
    <property type="match status" value="1"/>
</dbReference>
<dbReference type="InterPro" id="IPR013320">
    <property type="entry name" value="ConA-like_dom_sf"/>
</dbReference>
<evidence type="ECO:0000259" key="3">
    <source>
        <dbReference type="PROSITE" id="PS50060"/>
    </source>
</evidence>
<evidence type="ECO:0000256" key="2">
    <source>
        <dbReference type="SAM" id="SignalP"/>
    </source>
</evidence>
<feature type="domain" description="MAM" evidence="3">
    <location>
        <begin position="391"/>
        <end position="558"/>
    </location>
</feature>
<dbReference type="eggNOG" id="COG1572">
    <property type="taxonomic scope" value="Bacteria"/>
</dbReference>
<dbReference type="OrthoDB" id="6278496at2"/>
<dbReference type="RefSeq" id="WP_019388365.1">
    <property type="nucleotide sequence ID" value="NZ_ALIH01000012.1"/>
</dbReference>
<dbReference type="GO" id="GO:0004553">
    <property type="term" value="F:hydrolase activity, hydrolyzing O-glycosyl compounds"/>
    <property type="evidence" value="ECO:0007669"/>
    <property type="project" value="UniProtKB-ARBA"/>
</dbReference>
<sequence>MNILTYRLTLLVLSVILSTSVSLFSQNSEAINCGNTTSTKTLDFYKNIKPQLKKYEDDFLVSKSAKGTVPYQVLNAIPVKAYIVRNSDGSGGLDMNDLNHAISNLNEIYKDAYLEFFLCDGVQYIDDDNLCHFKKGNEKDIIESNYVPGLLNLYFTDYIENESSEAICGYSDNVGRNDFVVMRNSCATNASSLPHEIGHFFSLLHTHGADNNGTTELVDGSNCDTDGDGICDTPADPTLSYSSVDDSCNYTGSAIDANGDAYHPDTRNMMSYSRKECRQYFSEQQLARMYAFYMTTKSYLSCPSFNANIAVNESETCDDYLTVNFESLNDNVTDWQWDIDGDGIIDYNTQNPSHTFETGIYDVILTVSIKSRTISKKFVNFIKVGTFTDLLDEDFEEFNLLDQHGWTSRDVTGHGYNWYTNYGNTQSNETGPINYYKKSESELNTYIYAEASGASVGDITELISPCIDVKYQNSELEFSYHMYGKDVGELHVDIKTDTGYNLDVIPPFIGSQQNTPEEDFKTKTIDLSAYANQTIKVRFRAVRGSGWKGDIAIDNILVKTIHTAISDNIYNVYPNPIREGLLYIKNNDLDNVSTYIVTNLVGQPFLSGTITESPIDLSKLSSGTYLLTLTNGKNRVVKKIIK</sequence>
<dbReference type="Gene3D" id="2.60.40.10">
    <property type="entry name" value="Immunoglobulins"/>
    <property type="match status" value="1"/>
</dbReference>
<organism evidence="4 5">
    <name type="scientific">Algibacter luteus</name>
    <dbReference type="NCBI Taxonomy" id="1178825"/>
    <lineage>
        <taxon>Bacteria</taxon>
        <taxon>Pseudomonadati</taxon>
        <taxon>Bacteroidota</taxon>
        <taxon>Flavobacteriia</taxon>
        <taxon>Flavobacteriales</taxon>
        <taxon>Flavobacteriaceae</taxon>
        <taxon>Algibacter</taxon>
    </lineage>
</organism>
<feature type="signal peptide" evidence="2">
    <location>
        <begin position="1"/>
        <end position="25"/>
    </location>
</feature>
<dbReference type="EMBL" id="FQYK01000008">
    <property type="protein sequence ID" value="SHJ10368.1"/>
    <property type="molecule type" value="Genomic_DNA"/>
</dbReference>
<keyword evidence="1 2" id="KW-0732">Signal</keyword>
<dbReference type="GO" id="GO:0016020">
    <property type="term" value="C:membrane"/>
    <property type="evidence" value="ECO:0007669"/>
    <property type="project" value="InterPro"/>
</dbReference>
<name>A0A1M6GKA9_9FLAO</name>
<dbReference type="Proteomes" id="UP000184396">
    <property type="component" value="Unassembled WGS sequence"/>
</dbReference>
<dbReference type="PANTHER" id="PTHR23282:SF101">
    <property type="entry name" value="MAM DOMAIN-CONTAINING PROTEIN"/>
    <property type="match status" value="1"/>
</dbReference>
<dbReference type="CDD" id="cd00146">
    <property type="entry name" value="PKD"/>
    <property type="match status" value="1"/>
</dbReference>
<dbReference type="PROSITE" id="PS50060">
    <property type="entry name" value="MAM_2"/>
    <property type="match status" value="1"/>
</dbReference>
<proteinExistence type="predicted"/>
<dbReference type="InterPro" id="IPR026444">
    <property type="entry name" value="Secre_tail"/>
</dbReference>
<dbReference type="GO" id="GO:0005975">
    <property type="term" value="P:carbohydrate metabolic process"/>
    <property type="evidence" value="ECO:0007669"/>
    <property type="project" value="UniProtKB-ARBA"/>
</dbReference>
<dbReference type="InterPro" id="IPR008754">
    <property type="entry name" value="Peptidase_M43"/>
</dbReference>
<dbReference type="Pfam" id="PF00629">
    <property type="entry name" value="MAM"/>
    <property type="match status" value="1"/>
</dbReference>
<dbReference type="AlphaFoldDB" id="A0A1M6GKA9"/>
<dbReference type="InterPro" id="IPR013783">
    <property type="entry name" value="Ig-like_fold"/>
</dbReference>
<dbReference type="Gene3D" id="2.60.120.200">
    <property type="match status" value="1"/>
</dbReference>
<dbReference type="InterPro" id="IPR000998">
    <property type="entry name" value="MAM_dom"/>
</dbReference>
<dbReference type="SUPFAM" id="SSF49299">
    <property type="entry name" value="PKD domain"/>
    <property type="match status" value="1"/>
</dbReference>
<dbReference type="InterPro" id="IPR051560">
    <property type="entry name" value="MAM_domain-containing"/>
</dbReference>
<dbReference type="InterPro" id="IPR035986">
    <property type="entry name" value="PKD_dom_sf"/>
</dbReference>
<dbReference type="NCBIfam" id="NF038128">
    <property type="entry name" value="choice_anch_J"/>
    <property type="match status" value="1"/>
</dbReference>
<protein>
    <submittedName>
        <fullName evidence="4">Por secretion system C-terminal sorting domain-containing protein</fullName>
    </submittedName>
</protein>
<dbReference type="NCBIfam" id="TIGR04183">
    <property type="entry name" value="Por_Secre_tail"/>
    <property type="match status" value="1"/>
</dbReference>
<dbReference type="Pfam" id="PF05572">
    <property type="entry name" value="Peptidase_M43"/>
    <property type="match status" value="1"/>
</dbReference>
<evidence type="ECO:0000313" key="4">
    <source>
        <dbReference type="EMBL" id="SHJ10368.1"/>
    </source>
</evidence>
<dbReference type="GO" id="GO:0008237">
    <property type="term" value="F:metallopeptidase activity"/>
    <property type="evidence" value="ECO:0007669"/>
    <property type="project" value="InterPro"/>
</dbReference>
<dbReference type="eggNOG" id="COG1404">
    <property type="taxonomic scope" value="Bacteria"/>
</dbReference>
<dbReference type="CDD" id="cd06263">
    <property type="entry name" value="MAM"/>
    <property type="match status" value="1"/>
</dbReference>
<dbReference type="PANTHER" id="PTHR23282">
    <property type="entry name" value="APICAL ENDOSOMAL GLYCOPROTEIN PRECURSOR"/>
    <property type="match status" value="1"/>
</dbReference>
<dbReference type="STRING" id="1178825.SAMN05216261_2812"/>
<dbReference type="SUPFAM" id="SSF49899">
    <property type="entry name" value="Concanavalin A-like lectins/glucanases"/>
    <property type="match status" value="1"/>
</dbReference>
<gene>
    <name evidence="4" type="ORF">SAMN05216261_2812</name>
</gene>
<feature type="chain" id="PRO_5009917777" evidence="2">
    <location>
        <begin position="26"/>
        <end position="642"/>
    </location>
</feature>
<evidence type="ECO:0000256" key="1">
    <source>
        <dbReference type="ARBA" id="ARBA00022729"/>
    </source>
</evidence>
<dbReference type="InterPro" id="IPR024079">
    <property type="entry name" value="MetalloPept_cat_dom_sf"/>
</dbReference>
<accession>A0A1M6GKA9</accession>
<reference evidence="4 5" key="1">
    <citation type="submission" date="2016-11" db="EMBL/GenBank/DDBJ databases">
        <authorList>
            <person name="Jaros S."/>
            <person name="Januszkiewicz K."/>
            <person name="Wedrychowicz H."/>
        </authorList>
    </citation>
    <scope>NUCLEOTIDE SEQUENCE [LARGE SCALE GENOMIC DNA]</scope>
    <source>
        <strain evidence="4 5">CGMCC 1.12213</strain>
    </source>
</reference>
<dbReference type="SMART" id="SM00137">
    <property type="entry name" value="MAM"/>
    <property type="match status" value="1"/>
</dbReference>
<keyword evidence="5" id="KW-1185">Reference proteome</keyword>